<reference evidence="4 5" key="1">
    <citation type="submission" date="2013-02" db="EMBL/GenBank/DDBJ databases">
        <title>The Genome Annotation of Plasmodium falciparum Vietnam Oak-Knoll (FVO).</title>
        <authorList>
            <consortium name="The Broad Institute Genome Sequencing Platform"/>
            <consortium name="The Broad Institute Genome Sequencing Center for Infectious Disease"/>
            <person name="Neafsey D."/>
            <person name="Hoffman S."/>
            <person name="Volkman S."/>
            <person name="Rosenthal P."/>
            <person name="Walker B."/>
            <person name="Young S.K."/>
            <person name="Zeng Q."/>
            <person name="Gargeya S."/>
            <person name="Fitzgerald M."/>
            <person name="Haas B."/>
            <person name="Abouelleil A."/>
            <person name="Allen A.W."/>
            <person name="Alvarado L."/>
            <person name="Arachchi H.M."/>
            <person name="Berlin A.M."/>
            <person name="Chapman S.B."/>
            <person name="Gainer-Dewar J."/>
            <person name="Goldberg J."/>
            <person name="Griggs A."/>
            <person name="Gujja S."/>
            <person name="Hansen M."/>
            <person name="Howarth C."/>
            <person name="Imamovic A."/>
            <person name="Ireland A."/>
            <person name="Larimer J."/>
            <person name="McCowan C."/>
            <person name="Murphy C."/>
            <person name="Pearson M."/>
            <person name="Poon T.W."/>
            <person name="Priest M."/>
            <person name="Roberts A."/>
            <person name="Saif S."/>
            <person name="Shea T."/>
            <person name="Sisk P."/>
            <person name="Sykes S."/>
            <person name="Wortman J."/>
            <person name="Nusbaum C."/>
            <person name="Birren B."/>
        </authorList>
    </citation>
    <scope>NUCLEOTIDE SEQUENCE [LARGE SCALE GENOMIC DNA]</scope>
    <source>
        <strain evidence="5">Vietnam Oak-Knoll (FVO)</strain>
    </source>
</reference>
<dbReference type="InterPro" id="IPR006526">
    <property type="entry name" value="Export_prot_PHISTa/b/c"/>
</dbReference>
<feature type="region of interest" description="Disordered" evidence="1">
    <location>
        <begin position="104"/>
        <end position="150"/>
    </location>
</feature>
<dbReference type="SMR" id="A0A024VF33"/>
<dbReference type="OrthoDB" id="377121at2759"/>
<organism evidence="4 5">
    <name type="scientific">Plasmodium falciparum Vietnam Oak-Knoll</name>
    <name type="common">FVO</name>
    <dbReference type="NCBI Taxonomy" id="1036723"/>
    <lineage>
        <taxon>Eukaryota</taxon>
        <taxon>Sar</taxon>
        <taxon>Alveolata</taxon>
        <taxon>Apicomplexa</taxon>
        <taxon>Aconoidasida</taxon>
        <taxon>Haemosporida</taxon>
        <taxon>Plasmodiidae</taxon>
        <taxon>Plasmodium</taxon>
        <taxon>Plasmodium (Laverania)</taxon>
    </lineage>
</organism>
<dbReference type="Pfam" id="PF09687">
    <property type="entry name" value="PRESAN"/>
    <property type="match status" value="1"/>
</dbReference>
<evidence type="ECO:0000256" key="1">
    <source>
        <dbReference type="SAM" id="MobiDB-lite"/>
    </source>
</evidence>
<evidence type="ECO:0000259" key="3">
    <source>
        <dbReference type="Pfam" id="PF09687"/>
    </source>
</evidence>
<dbReference type="Proteomes" id="UP000030690">
    <property type="component" value="Unassembled WGS sequence"/>
</dbReference>
<reference evidence="4 5" key="2">
    <citation type="submission" date="2013-02" db="EMBL/GenBank/DDBJ databases">
        <title>The Genome Sequence of Plasmodium falciparum Vietnam Oak-Knoll (FVO).</title>
        <authorList>
            <consortium name="The Broad Institute Genome Sequencing Platform"/>
            <consortium name="The Broad Institute Genome Sequencing Center for Infectious Disease"/>
            <person name="Neafsey D."/>
            <person name="Cheeseman I."/>
            <person name="Volkman S."/>
            <person name="Adams J."/>
            <person name="Walker B."/>
            <person name="Young S.K."/>
            <person name="Zeng Q."/>
            <person name="Gargeya S."/>
            <person name="Fitzgerald M."/>
            <person name="Haas B."/>
            <person name="Abouelleil A."/>
            <person name="Alvarado L."/>
            <person name="Arachchi H.M."/>
            <person name="Berlin A.M."/>
            <person name="Chapman S.B."/>
            <person name="Dewar J."/>
            <person name="Goldberg J."/>
            <person name="Griggs A."/>
            <person name="Gujja S."/>
            <person name="Hansen M."/>
            <person name="Howarth C."/>
            <person name="Imamovic A."/>
            <person name="Larimer J."/>
            <person name="McCowan C."/>
            <person name="Murphy C."/>
            <person name="Neiman D."/>
            <person name="Pearson M."/>
            <person name="Priest M."/>
            <person name="Roberts A."/>
            <person name="Saif S."/>
            <person name="Shea T."/>
            <person name="Sisk P."/>
            <person name="Sykes S."/>
            <person name="Wortman J."/>
            <person name="Nusbaum C."/>
            <person name="Birren B."/>
        </authorList>
    </citation>
    <scope>NUCLEOTIDE SEQUENCE [LARGE SCALE GENOMIC DNA]</scope>
    <source>
        <strain evidence="5">Vietnam Oak-Knoll (FVO)</strain>
    </source>
</reference>
<dbReference type="PANTHER" id="PTHR36193">
    <property type="entry name" value="PHISTB DOMAIN-CONTAINING RESA-LIKE PROTEIN 1"/>
    <property type="match status" value="1"/>
</dbReference>
<dbReference type="EMBL" id="KI925012">
    <property type="protein sequence ID" value="ETW20790.1"/>
    <property type="molecule type" value="Genomic_DNA"/>
</dbReference>
<keyword evidence="2" id="KW-0472">Membrane</keyword>
<dbReference type="Gene3D" id="6.10.280.180">
    <property type="entry name" value="Plasmodium RESA, N-terminal helical domain"/>
    <property type="match status" value="1"/>
</dbReference>
<proteinExistence type="predicted"/>
<evidence type="ECO:0000313" key="4">
    <source>
        <dbReference type="EMBL" id="ETW20790.1"/>
    </source>
</evidence>
<evidence type="ECO:0000256" key="2">
    <source>
        <dbReference type="SAM" id="Phobius"/>
    </source>
</evidence>
<dbReference type="AlphaFoldDB" id="A0A024VF33"/>
<protein>
    <recommendedName>
        <fullName evidence="3">Plasmodium RESA N-terminal domain-containing protein</fullName>
    </recommendedName>
</protein>
<dbReference type="InterPro" id="IPR019111">
    <property type="entry name" value="PRESA_N"/>
</dbReference>
<accession>A0A024VF33</accession>
<sequence>MRHKNAYILKTSNVIFLMLVTIYIILFHPIQNGSMNNYINMNNSQALMKRTHKRNLAQKFKKLIQKKILGKFFSSRKNEKGVPRENVDSTTTSYNSGYLSYKEKKIGSQSRNKRINSKNNNDSNKNKKNDYQIVGIKQNKGKKYNKKGNNINGKKKKYTIKLFLKNIDDEKMEYIKNLTDEKIDIMIQRIHKDITKDKLFSIWINVRYNYVRKYVDMMNELWSYVKEESDKNNFSDIAFNKIWWKLYPELISEFREKDNNNYNDFFSIFNKETCDPDIYINFINTTRKNWNEIICVMRYKWITIIPFNFPPRKYKYIHV</sequence>
<evidence type="ECO:0000313" key="5">
    <source>
        <dbReference type="Proteomes" id="UP000030690"/>
    </source>
</evidence>
<keyword evidence="2" id="KW-1133">Transmembrane helix</keyword>
<name>A0A024VF33_PLAFA</name>
<dbReference type="InterPro" id="IPR044885">
    <property type="entry name" value="PRESA_N_sf"/>
</dbReference>
<feature type="transmembrane region" description="Helical" evidence="2">
    <location>
        <begin position="12"/>
        <end position="30"/>
    </location>
</feature>
<dbReference type="PANTHER" id="PTHR36193:SF23">
    <property type="entry name" value="PHISTB DOMAIN-CONTAINING RESA-LIKE PROTEIN 1"/>
    <property type="match status" value="1"/>
</dbReference>
<dbReference type="NCBIfam" id="TIGR01639">
    <property type="entry name" value="P_fal_TIGR01639"/>
    <property type="match status" value="1"/>
</dbReference>
<keyword evidence="2" id="KW-0812">Transmembrane</keyword>
<gene>
    <name evidence="4" type="ORF">PFFVO_00345</name>
</gene>
<feature type="domain" description="Plasmodium RESA N-terminal" evidence="3">
    <location>
        <begin position="177"/>
        <end position="301"/>
    </location>
</feature>